<dbReference type="EMBL" id="LAZR01000305">
    <property type="protein sequence ID" value="KKN75727.1"/>
    <property type="molecule type" value="Genomic_DNA"/>
</dbReference>
<accession>A0A0F9TLC1</accession>
<feature type="region of interest" description="Disordered" evidence="1">
    <location>
        <begin position="503"/>
        <end position="531"/>
    </location>
</feature>
<dbReference type="InterPro" id="IPR025129">
    <property type="entry name" value="DUF4055"/>
</dbReference>
<gene>
    <name evidence="3" type="ORF">LCGC14_0378310</name>
</gene>
<evidence type="ECO:0000256" key="1">
    <source>
        <dbReference type="SAM" id="MobiDB-lite"/>
    </source>
</evidence>
<feature type="compositionally biased region" description="Polar residues" evidence="1">
    <location>
        <begin position="150"/>
        <end position="163"/>
    </location>
</feature>
<proteinExistence type="predicted"/>
<name>A0A0F9TLC1_9ZZZZ</name>
<feature type="compositionally biased region" description="Acidic residues" evidence="1">
    <location>
        <begin position="507"/>
        <end position="531"/>
    </location>
</feature>
<reference evidence="3" key="1">
    <citation type="journal article" date="2015" name="Nature">
        <title>Complex archaea that bridge the gap between prokaryotes and eukaryotes.</title>
        <authorList>
            <person name="Spang A."/>
            <person name="Saw J.H."/>
            <person name="Jorgensen S.L."/>
            <person name="Zaremba-Niedzwiedzka K."/>
            <person name="Martijn J."/>
            <person name="Lind A.E."/>
            <person name="van Eijk R."/>
            <person name="Schleper C."/>
            <person name="Guy L."/>
            <person name="Ettema T.J."/>
        </authorList>
    </citation>
    <scope>NUCLEOTIDE SEQUENCE</scope>
</reference>
<sequence>MSDHGNVNTKSGDEVSPVAVPGTGYSQMAGAWELILDLLGGTRTMREVAQKWLPQEAQELDDSYVSRLHRSILYNALKDTISKLRNRPFKVPVVVTDLPDSLSYLEEDVDGMGTTLSDFAKGIIENLIKFGIAHIYIDHSNMAPGDDGSESTARNRQDSNQQKSNEDKAEDASNITIQGEKDAGARVFFWDISPVDLIGWQTEVLNNVTNLTQIRVQETDIEPVDDYDDVEVKYINVFNKDSWEIHQQNPDKPEEYNVVAAGPSTLGKIPLITIYADKTGFLTADPPMEDLAWLNLAHWQSYSDQRNILKYSRFGLLFGKGFPQKQVDAKDGVVVGPQRMILTSTIEAELKYVEPTGKGIEAGAADLEDIEQKMRVLGNQPMVKNVAVTATTDRIDESRTVSQLQAWVVAAERGILAALVLASKWRKIDAPDTMQVDIFHDFEATVLGGGDKDLLLKMREANQITGETLLREEQRRGVFSEDMDPKEEAKAAADEDIANLEAAAALIDDDEPEDEPEEEPEEEPGGDNNQE</sequence>
<feature type="domain" description="DUF4055" evidence="2">
    <location>
        <begin position="287"/>
        <end position="425"/>
    </location>
</feature>
<organism evidence="3">
    <name type="scientific">marine sediment metagenome</name>
    <dbReference type="NCBI Taxonomy" id="412755"/>
    <lineage>
        <taxon>unclassified sequences</taxon>
        <taxon>metagenomes</taxon>
        <taxon>ecological metagenomes</taxon>
    </lineage>
</organism>
<evidence type="ECO:0000313" key="3">
    <source>
        <dbReference type="EMBL" id="KKN75727.1"/>
    </source>
</evidence>
<dbReference type="Pfam" id="PF13264">
    <property type="entry name" value="DUF4055"/>
    <property type="match status" value="1"/>
</dbReference>
<dbReference type="AlphaFoldDB" id="A0A0F9TLC1"/>
<comment type="caution">
    <text evidence="3">The sequence shown here is derived from an EMBL/GenBank/DDBJ whole genome shotgun (WGS) entry which is preliminary data.</text>
</comment>
<feature type="region of interest" description="Disordered" evidence="1">
    <location>
        <begin position="143"/>
        <end position="176"/>
    </location>
</feature>
<protein>
    <recommendedName>
        <fullName evidence="2">DUF4055 domain-containing protein</fullName>
    </recommendedName>
</protein>
<evidence type="ECO:0000259" key="2">
    <source>
        <dbReference type="Pfam" id="PF13264"/>
    </source>
</evidence>